<evidence type="ECO:0000256" key="1">
    <source>
        <dbReference type="ARBA" id="ARBA00004496"/>
    </source>
</evidence>
<dbReference type="Gene3D" id="1.10.3910.10">
    <property type="entry name" value="SP0561-like"/>
    <property type="match status" value="1"/>
</dbReference>
<accession>F8F9H7</accession>
<protein>
    <submittedName>
        <fullName evidence="6">Putative ScdA</fullName>
    </submittedName>
</protein>
<keyword evidence="4" id="KW-0408">Iron</keyword>
<dbReference type="Proteomes" id="UP000006620">
    <property type="component" value="Chromosome"/>
</dbReference>
<dbReference type="GO" id="GO:0005737">
    <property type="term" value="C:cytoplasm"/>
    <property type="evidence" value="ECO:0007669"/>
    <property type="project" value="UniProtKB-SubCell"/>
</dbReference>
<sequence length="241" mass="27770">MQSPVVQSTASVGEIVAEYPNTSNLFKEYRIDFCCGGGRPLSEVLAESGLDEPAFLERLNAIVEASNRTPRTDIDWRTYESVQLIRHIQDTHHAFLRSELPVLHEFVTKIKNVHGPRHPELVELHSLYTSMRAELEEHLVQEEERVFPLILEYERTGEEALKRRAGETIAVLEADHSRVGEILREMRRVTADYTLPEGACRTYTVSFQKLVQLESDLFEHIHLENNILFPRFEEHCSCGEE</sequence>
<feature type="domain" description="Hemerythrin-like" evidence="5">
    <location>
        <begin position="86"/>
        <end position="231"/>
    </location>
</feature>
<dbReference type="NCBIfam" id="TIGR03652">
    <property type="entry name" value="FeS_repair_RIC"/>
    <property type="match status" value="1"/>
</dbReference>
<dbReference type="InterPro" id="IPR012312">
    <property type="entry name" value="Hemerythrin-like"/>
</dbReference>
<dbReference type="PANTHER" id="PTHR36438">
    <property type="entry name" value="IRON-SULFUR CLUSTER REPAIR PROTEIN YTFE"/>
    <property type="match status" value="1"/>
</dbReference>
<evidence type="ECO:0000313" key="7">
    <source>
        <dbReference type="Proteomes" id="UP000006620"/>
    </source>
</evidence>
<evidence type="ECO:0000256" key="2">
    <source>
        <dbReference type="ARBA" id="ARBA00022490"/>
    </source>
</evidence>
<evidence type="ECO:0000256" key="4">
    <source>
        <dbReference type="ARBA" id="ARBA00023004"/>
    </source>
</evidence>
<dbReference type="PANTHER" id="PTHR36438:SF1">
    <property type="entry name" value="IRON-SULFUR CLUSTER REPAIR PROTEIN YTFE"/>
    <property type="match status" value="1"/>
</dbReference>
<name>F8F9H7_PAEMK</name>
<gene>
    <name evidence="6" type="ordered locus">KNP414_05142</name>
</gene>
<organism evidence="6 7">
    <name type="scientific">Paenibacillus mucilaginosus (strain KNP414)</name>
    <dbReference type="NCBI Taxonomy" id="1036673"/>
    <lineage>
        <taxon>Bacteria</taxon>
        <taxon>Bacillati</taxon>
        <taxon>Bacillota</taxon>
        <taxon>Bacilli</taxon>
        <taxon>Bacillales</taxon>
        <taxon>Paenibacillaceae</taxon>
        <taxon>Paenibacillus</taxon>
    </lineage>
</organism>
<dbReference type="InterPro" id="IPR019903">
    <property type="entry name" value="RIC_family"/>
</dbReference>
<reference evidence="7" key="1">
    <citation type="submission" date="2011-06" db="EMBL/GenBank/DDBJ databases">
        <title>Complete genome sequence of Paenibacillus mucilaginosus KNP414.</title>
        <authorList>
            <person name="Wang J."/>
            <person name="Hu S."/>
            <person name="Hu X."/>
            <person name="Zhang B."/>
            <person name="Dong D."/>
            <person name="Zhang S."/>
            <person name="Zhao K."/>
            <person name="Wu D."/>
        </authorList>
    </citation>
    <scope>NUCLEOTIDE SEQUENCE [LARGE SCALE GENOMIC DNA]</scope>
    <source>
        <strain evidence="7">KNP414</strain>
    </source>
</reference>
<keyword evidence="2" id="KW-0963">Cytoplasm</keyword>
<dbReference type="Pfam" id="PF04405">
    <property type="entry name" value="ScdA_N"/>
    <property type="match status" value="1"/>
</dbReference>
<dbReference type="KEGG" id="pms:KNP414_05142"/>
<dbReference type="GO" id="GO:0046872">
    <property type="term" value="F:metal ion binding"/>
    <property type="evidence" value="ECO:0007669"/>
    <property type="project" value="UniProtKB-KW"/>
</dbReference>
<dbReference type="AlphaFoldDB" id="F8F9H7"/>
<dbReference type="EMBL" id="CP002869">
    <property type="protein sequence ID" value="AEI43666.1"/>
    <property type="molecule type" value="Genomic_DNA"/>
</dbReference>
<comment type="subcellular location">
    <subcellularLocation>
        <location evidence="1">Cytoplasm</location>
    </subcellularLocation>
</comment>
<dbReference type="Gene3D" id="1.20.120.520">
    <property type="entry name" value="nmb1532 protein domain like"/>
    <property type="match status" value="1"/>
</dbReference>
<proteinExistence type="predicted"/>
<keyword evidence="3" id="KW-0479">Metal-binding</keyword>
<reference evidence="6 7" key="2">
    <citation type="journal article" date="2013" name="Genome Announc.">
        <title>Genome Sequence of Growth-Improving Paenibacillus mucilaginosus Strain KNP414.</title>
        <authorList>
            <person name="Lu J.J."/>
            <person name="Wang J.F."/>
            <person name="Hu X.F."/>
        </authorList>
    </citation>
    <scope>NUCLEOTIDE SEQUENCE [LARGE SCALE GENOMIC DNA]</scope>
    <source>
        <strain evidence="6 7">KNP414</strain>
    </source>
</reference>
<evidence type="ECO:0000259" key="5">
    <source>
        <dbReference type="Pfam" id="PF01814"/>
    </source>
</evidence>
<dbReference type="InterPro" id="IPR038062">
    <property type="entry name" value="ScdA-like_N_sf"/>
</dbReference>
<evidence type="ECO:0000256" key="3">
    <source>
        <dbReference type="ARBA" id="ARBA00022723"/>
    </source>
</evidence>
<evidence type="ECO:0000313" key="6">
    <source>
        <dbReference type="EMBL" id="AEI43666.1"/>
    </source>
</evidence>
<dbReference type="HOGENOM" id="CLU_076075_0_1_9"/>
<dbReference type="RefSeq" id="WP_013918819.1">
    <property type="nucleotide sequence ID" value="NC_015690.1"/>
</dbReference>
<dbReference type="Pfam" id="PF01814">
    <property type="entry name" value="Hemerythrin"/>
    <property type="match status" value="1"/>
</dbReference>
<dbReference type="PATRIC" id="fig|1036673.3.peg.4757"/>